<evidence type="ECO:0008006" key="3">
    <source>
        <dbReference type="Google" id="ProtNLM"/>
    </source>
</evidence>
<proteinExistence type="predicted"/>
<dbReference type="Gene3D" id="3.40.50.1010">
    <property type="entry name" value="5'-nuclease"/>
    <property type="match status" value="1"/>
</dbReference>
<organism evidence="1 2">
    <name type="scientific">Candidatus Jidaibacter acanthamoebae</name>
    <dbReference type="NCBI Taxonomy" id="86105"/>
    <lineage>
        <taxon>Bacteria</taxon>
        <taxon>Pseudomonadati</taxon>
        <taxon>Pseudomonadota</taxon>
        <taxon>Alphaproteobacteria</taxon>
        <taxon>Rickettsiales</taxon>
        <taxon>Candidatus Midichloriaceae</taxon>
        <taxon>Candidatus Jidaibacter</taxon>
    </lineage>
</organism>
<dbReference type="RefSeq" id="WP_053332439.1">
    <property type="nucleotide sequence ID" value="NZ_JSWE01000011.1"/>
</dbReference>
<gene>
    <name evidence="1" type="ORF">NF27_AK00090</name>
</gene>
<dbReference type="EMBL" id="JSWE01000011">
    <property type="protein sequence ID" value="KIE06277.1"/>
    <property type="molecule type" value="Genomic_DNA"/>
</dbReference>
<keyword evidence="2" id="KW-1185">Reference proteome</keyword>
<dbReference type="AlphaFoldDB" id="A0A0C1MVK5"/>
<protein>
    <recommendedName>
        <fullName evidence="3">PIN domain-containing protein</fullName>
    </recommendedName>
</protein>
<reference evidence="1 2" key="1">
    <citation type="submission" date="2014-11" db="EMBL/GenBank/DDBJ databases">
        <title>A Rickettsiales Symbiont of Amoebae With Ancient Features.</title>
        <authorList>
            <person name="Schulz F."/>
            <person name="Martijn J."/>
            <person name="Wascher F."/>
            <person name="Kostanjsek R."/>
            <person name="Ettema T.J."/>
            <person name="Horn M."/>
        </authorList>
    </citation>
    <scope>NUCLEOTIDE SEQUENCE [LARGE SCALE GENOMIC DNA]</scope>
    <source>
        <strain evidence="1 2">UWC36</strain>
    </source>
</reference>
<dbReference type="InterPro" id="IPR029060">
    <property type="entry name" value="PIN-like_dom_sf"/>
</dbReference>
<dbReference type="Proteomes" id="UP000031258">
    <property type="component" value="Unassembled WGS sequence"/>
</dbReference>
<comment type="caution">
    <text evidence="1">The sequence shown here is derived from an EMBL/GenBank/DDBJ whole genome shotgun (WGS) entry which is preliminary data.</text>
</comment>
<dbReference type="STRING" id="86105.NF27_AK00090"/>
<name>A0A0C1MVK5_9RICK</name>
<sequence length="116" mass="13722">MNLDKYRNIIIDTSAFMAFFYQEEGWELVAKYMPKSILSAVNLSEAIKIFKEYEDISKEQSLEYIYKAVEKIIPFDEHQAGIAGEMGKYYKTIWIITRRQSMHSSRYSYRVTYSDG</sequence>
<accession>A0A0C1MVK5</accession>
<evidence type="ECO:0000313" key="2">
    <source>
        <dbReference type="Proteomes" id="UP000031258"/>
    </source>
</evidence>
<evidence type="ECO:0000313" key="1">
    <source>
        <dbReference type="EMBL" id="KIE06277.1"/>
    </source>
</evidence>
<dbReference type="OrthoDB" id="286092at2"/>
<dbReference type="SUPFAM" id="SSF88723">
    <property type="entry name" value="PIN domain-like"/>
    <property type="match status" value="1"/>
</dbReference>